<comment type="caution">
    <text evidence="3">The sequence shown here is derived from an EMBL/GenBank/DDBJ whole genome shotgun (WGS) entry which is preliminary data.</text>
</comment>
<feature type="compositionally biased region" description="Acidic residues" evidence="1">
    <location>
        <begin position="57"/>
        <end position="66"/>
    </location>
</feature>
<keyword evidence="2" id="KW-0472">Membrane</keyword>
<reference evidence="3 4" key="1">
    <citation type="journal article" date="2021" name="BMC Genomics">
        <title>Datura genome reveals duplications of psychoactive alkaloid biosynthetic genes and high mutation rate following tissue culture.</title>
        <authorList>
            <person name="Rajewski A."/>
            <person name="Carter-House D."/>
            <person name="Stajich J."/>
            <person name="Litt A."/>
        </authorList>
    </citation>
    <scope>NUCLEOTIDE SEQUENCE [LARGE SCALE GENOMIC DNA]</scope>
    <source>
        <strain evidence="3">AR-01</strain>
    </source>
</reference>
<evidence type="ECO:0000256" key="2">
    <source>
        <dbReference type="SAM" id="Phobius"/>
    </source>
</evidence>
<gene>
    <name evidence="3" type="ORF">HAX54_048160</name>
</gene>
<name>A0ABS8STY2_DATST</name>
<organism evidence="3 4">
    <name type="scientific">Datura stramonium</name>
    <name type="common">Jimsonweed</name>
    <name type="synonym">Common thornapple</name>
    <dbReference type="NCBI Taxonomy" id="4076"/>
    <lineage>
        <taxon>Eukaryota</taxon>
        <taxon>Viridiplantae</taxon>
        <taxon>Streptophyta</taxon>
        <taxon>Embryophyta</taxon>
        <taxon>Tracheophyta</taxon>
        <taxon>Spermatophyta</taxon>
        <taxon>Magnoliopsida</taxon>
        <taxon>eudicotyledons</taxon>
        <taxon>Gunneridae</taxon>
        <taxon>Pentapetalae</taxon>
        <taxon>asterids</taxon>
        <taxon>lamiids</taxon>
        <taxon>Solanales</taxon>
        <taxon>Solanaceae</taxon>
        <taxon>Solanoideae</taxon>
        <taxon>Datureae</taxon>
        <taxon>Datura</taxon>
    </lineage>
</organism>
<proteinExistence type="predicted"/>
<keyword evidence="2" id="KW-0812">Transmembrane</keyword>
<dbReference type="Proteomes" id="UP000823775">
    <property type="component" value="Unassembled WGS sequence"/>
</dbReference>
<keyword evidence="2" id="KW-1133">Transmembrane helix</keyword>
<feature type="compositionally biased region" description="Basic and acidic residues" evidence="1">
    <location>
        <begin position="7"/>
        <end position="36"/>
    </location>
</feature>
<feature type="region of interest" description="Disordered" evidence="1">
    <location>
        <begin position="1"/>
        <end position="37"/>
    </location>
</feature>
<feature type="region of interest" description="Disordered" evidence="1">
    <location>
        <begin position="50"/>
        <end position="88"/>
    </location>
</feature>
<evidence type="ECO:0000256" key="1">
    <source>
        <dbReference type="SAM" id="MobiDB-lite"/>
    </source>
</evidence>
<keyword evidence="4" id="KW-1185">Reference proteome</keyword>
<sequence>MEPLSLKPREKEELFRDGEGMDRDFEGDGGSSKEDLEINLDNQIREEAEKEVKVLDEENDASEESSDTLIRPYKKKKHTPVSGGKASSTKAVGIDFQRKYLGTSSAGYPIKASLRNDLNSQKLLVALNMDSFFSSSSLSTVQLVDDVQNLDYPSNFEPVDSCSIYEFAPGNTTFILGYDATSGDYKIFKPDRGSDDIDLPPSYEILALKSGSWRKIRNYPTRVCPRTGYTLEICPKFDEDNNTEPLAFHHGAFHWLGFRIVILVGMLCVYSTHYNLQMEGNFKLTDRMVVLYLGHPEDHLDYGLKLISIKTGSFIQKA</sequence>
<protein>
    <submittedName>
        <fullName evidence="3">Uncharacterized protein</fullName>
    </submittedName>
</protein>
<dbReference type="EMBL" id="JACEIK010000791">
    <property type="protein sequence ID" value="MCD7462271.1"/>
    <property type="molecule type" value="Genomic_DNA"/>
</dbReference>
<evidence type="ECO:0000313" key="4">
    <source>
        <dbReference type="Proteomes" id="UP000823775"/>
    </source>
</evidence>
<evidence type="ECO:0000313" key="3">
    <source>
        <dbReference type="EMBL" id="MCD7462271.1"/>
    </source>
</evidence>
<accession>A0ABS8STY2</accession>
<feature type="transmembrane region" description="Helical" evidence="2">
    <location>
        <begin position="252"/>
        <end position="270"/>
    </location>
</feature>